<keyword evidence="10" id="KW-1185">Reference proteome</keyword>
<dbReference type="GO" id="GO:0005829">
    <property type="term" value="C:cytosol"/>
    <property type="evidence" value="ECO:0007669"/>
    <property type="project" value="TreeGrafter"/>
</dbReference>
<evidence type="ECO:0000256" key="2">
    <source>
        <dbReference type="ARBA" id="ARBA00004496"/>
    </source>
</evidence>
<evidence type="ECO:0000256" key="6">
    <source>
        <dbReference type="ARBA" id="ARBA00022803"/>
    </source>
</evidence>
<keyword evidence="5" id="KW-0677">Repeat</keyword>
<gene>
    <name evidence="9" type="ORF">FisN_24Lh004</name>
</gene>
<dbReference type="GO" id="GO:0016560">
    <property type="term" value="P:protein import into peroxisome matrix, docking"/>
    <property type="evidence" value="ECO:0007669"/>
    <property type="project" value="TreeGrafter"/>
</dbReference>
<sequence length="519" mass="58386">MADCSAVGTAIDQTARALLSANAAKQASSLLGHWGHVNSAVPLTTPQHLILPGTSVTRAAAAPVQQDALPQQLNSQSFLQHPQQHQQTIQVQIAQQQQQQQMIQMQQQVIQYNLQLQQRQQQMHLQQNQQDQAKDAFESWHDGLDIPEQWRHEFEQHENIGHEGIVNPASIEELASAWQEAQAEWDDTTPEVANLWTGQNADEHISVYEFIHKHQLQHDASPTPPQDWMEQGMLAFQQGDLPTAIHAFEMELQQNNPDHATAWRMLGACHAENDMDALAIQCLEQAVERDPYSSSALLALGVSYVNELQHEKALEHLKAWITHNPTFAGLEIPDDDVYGPAEGNVDGIGSFDTVQQLLLEALRFAPEASSEVLEALGVVYNVSRDYDAAIDSFRRAVAARPGDYQLWNKLGATLANSNRSEEALPVYHRALQLKPKYARAWLNMAISHSNLQNYEEAARCYLQTLSLNPDAMHCWSYLRISLSQMERWDLIPLVAQQDLRAFQENFDFVLYDNAVAHGS</sequence>
<dbReference type="InterPro" id="IPR019734">
    <property type="entry name" value="TPR_rpt"/>
</dbReference>
<comment type="similarity">
    <text evidence="3">Belongs to the peroxisomal targeting signal receptor family.</text>
</comment>
<dbReference type="Pfam" id="PF00515">
    <property type="entry name" value="TPR_1"/>
    <property type="match status" value="1"/>
</dbReference>
<organism evidence="9 10">
    <name type="scientific">Fistulifera solaris</name>
    <name type="common">Oleaginous diatom</name>
    <dbReference type="NCBI Taxonomy" id="1519565"/>
    <lineage>
        <taxon>Eukaryota</taxon>
        <taxon>Sar</taxon>
        <taxon>Stramenopiles</taxon>
        <taxon>Ochrophyta</taxon>
        <taxon>Bacillariophyta</taxon>
        <taxon>Bacillariophyceae</taxon>
        <taxon>Bacillariophycidae</taxon>
        <taxon>Naviculales</taxon>
        <taxon>Naviculaceae</taxon>
        <taxon>Fistulifera</taxon>
    </lineage>
</organism>
<proteinExistence type="inferred from homology"/>
<comment type="caution">
    <text evidence="9">The sequence shown here is derived from an EMBL/GenBank/DDBJ whole genome shotgun (WGS) entry which is preliminary data.</text>
</comment>
<comment type="subcellular location">
    <subcellularLocation>
        <location evidence="2">Cytoplasm</location>
    </subcellularLocation>
    <subcellularLocation>
        <location evidence="1">Peroxisome</location>
    </subcellularLocation>
</comment>
<dbReference type="Proteomes" id="UP000198406">
    <property type="component" value="Unassembled WGS sequence"/>
</dbReference>
<evidence type="ECO:0000256" key="4">
    <source>
        <dbReference type="ARBA" id="ARBA00022490"/>
    </source>
</evidence>
<dbReference type="InParanoid" id="A0A1Z5JAR7"/>
<dbReference type="PANTHER" id="PTHR10130:SF0">
    <property type="entry name" value="GH08708P"/>
    <property type="match status" value="1"/>
</dbReference>
<dbReference type="Pfam" id="PF13432">
    <property type="entry name" value="TPR_16"/>
    <property type="match status" value="2"/>
</dbReference>
<reference evidence="9 10" key="1">
    <citation type="journal article" date="2015" name="Plant Cell">
        <title>Oil accumulation by the oleaginous diatom Fistulifera solaris as revealed by the genome and transcriptome.</title>
        <authorList>
            <person name="Tanaka T."/>
            <person name="Maeda Y."/>
            <person name="Veluchamy A."/>
            <person name="Tanaka M."/>
            <person name="Abida H."/>
            <person name="Marechal E."/>
            <person name="Bowler C."/>
            <person name="Muto M."/>
            <person name="Sunaga Y."/>
            <person name="Tanaka M."/>
            <person name="Yoshino T."/>
            <person name="Taniguchi T."/>
            <person name="Fukuda Y."/>
            <person name="Nemoto M."/>
            <person name="Matsumoto M."/>
            <person name="Wong P.S."/>
            <person name="Aburatani S."/>
            <person name="Fujibuchi W."/>
        </authorList>
    </citation>
    <scope>NUCLEOTIDE SEQUENCE [LARGE SCALE GENOMIC DNA]</scope>
    <source>
        <strain evidence="9 10">JPCC DA0580</strain>
    </source>
</reference>
<dbReference type="Gene3D" id="1.25.40.10">
    <property type="entry name" value="Tetratricopeptide repeat domain"/>
    <property type="match status" value="1"/>
</dbReference>
<dbReference type="InterPro" id="IPR024111">
    <property type="entry name" value="PEX5/PEX5L"/>
</dbReference>
<feature type="repeat" description="TPR" evidence="8">
    <location>
        <begin position="370"/>
        <end position="403"/>
    </location>
</feature>
<evidence type="ECO:0000256" key="8">
    <source>
        <dbReference type="PROSITE-ProRule" id="PRU00339"/>
    </source>
</evidence>
<accession>A0A1Z5JAR7</accession>
<keyword evidence="6 8" id="KW-0802">TPR repeat</keyword>
<dbReference type="GO" id="GO:0005778">
    <property type="term" value="C:peroxisomal membrane"/>
    <property type="evidence" value="ECO:0007669"/>
    <property type="project" value="TreeGrafter"/>
</dbReference>
<evidence type="ECO:0000313" key="9">
    <source>
        <dbReference type="EMBL" id="GAX11059.1"/>
    </source>
</evidence>
<dbReference type="InterPro" id="IPR011990">
    <property type="entry name" value="TPR-like_helical_dom_sf"/>
</dbReference>
<feature type="repeat" description="TPR" evidence="8">
    <location>
        <begin position="438"/>
        <end position="471"/>
    </location>
</feature>
<keyword evidence="4" id="KW-0963">Cytoplasm</keyword>
<dbReference type="PANTHER" id="PTHR10130">
    <property type="entry name" value="PEROXISOMAL TARGETING SIGNAL 1 RECEPTOR PEX5"/>
    <property type="match status" value="1"/>
</dbReference>
<keyword evidence="7" id="KW-0576">Peroxisome</keyword>
<dbReference type="SUPFAM" id="SSF48452">
    <property type="entry name" value="TPR-like"/>
    <property type="match status" value="1"/>
</dbReference>
<dbReference type="OrthoDB" id="10006023at2759"/>
<dbReference type="GO" id="GO:0005052">
    <property type="term" value="F:peroxisome matrix targeting signal-1 binding"/>
    <property type="evidence" value="ECO:0007669"/>
    <property type="project" value="TreeGrafter"/>
</dbReference>
<evidence type="ECO:0000313" key="10">
    <source>
        <dbReference type="Proteomes" id="UP000198406"/>
    </source>
</evidence>
<evidence type="ECO:0000256" key="1">
    <source>
        <dbReference type="ARBA" id="ARBA00004275"/>
    </source>
</evidence>
<evidence type="ECO:0000256" key="5">
    <source>
        <dbReference type="ARBA" id="ARBA00022737"/>
    </source>
</evidence>
<dbReference type="AlphaFoldDB" id="A0A1Z5JAR7"/>
<feature type="repeat" description="TPR" evidence="8">
    <location>
        <begin position="260"/>
        <end position="293"/>
    </location>
</feature>
<dbReference type="SMART" id="SM00028">
    <property type="entry name" value="TPR"/>
    <property type="match status" value="6"/>
</dbReference>
<name>A0A1Z5JAR7_FISSO</name>
<dbReference type="PROSITE" id="PS50005">
    <property type="entry name" value="TPR"/>
    <property type="match status" value="4"/>
</dbReference>
<evidence type="ECO:0000256" key="3">
    <source>
        <dbReference type="ARBA" id="ARBA00005348"/>
    </source>
</evidence>
<protein>
    <submittedName>
        <fullName evidence="9">Peroxin-5</fullName>
    </submittedName>
</protein>
<evidence type="ECO:0000256" key="7">
    <source>
        <dbReference type="ARBA" id="ARBA00023140"/>
    </source>
</evidence>
<feature type="repeat" description="TPR" evidence="8">
    <location>
        <begin position="404"/>
        <end position="437"/>
    </location>
</feature>
<dbReference type="EMBL" id="BDSP01000034">
    <property type="protein sequence ID" value="GAX11059.1"/>
    <property type="molecule type" value="Genomic_DNA"/>
</dbReference>